<protein>
    <submittedName>
        <fullName evidence="1">26724_t:CDS:1</fullName>
    </submittedName>
</protein>
<organism evidence="1 2">
    <name type="scientific">Racocetra persica</name>
    <dbReference type="NCBI Taxonomy" id="160502"/>
    <lineage>
        <taxon>Eukaryota</taxon>
        <taxon>Fungi</taxon>
        <taxon>Fungi incertae sedis</taxon>
        <taxon>Mucoromycota</taxon>
        <taxon>Glomeromycotina</taxon>
        <taxon>Glomeromycetes</taxon>
        <taxon>Diversisporales</taxon>
        <taxon>Gigasporaceae</taxon>
        <taxon>Racocetra</taxon>
    </lineage>
</organism>
<reference evidence="1" key="1">
    <citation type="submission" date="2021-06" db="EMBL/GenBank/DDBJ databases">
        <authorList>
            <person name="Kallberg Y."/>
            <person name="Tangrot J."/>
            <person name="Rosling A."/>
        </authorList>
    </citation>
    <scope>NUCLEOTIDE SEQUENCE</scope>
    <source>
        <strain evidence="1">MA461A</strain>
    </source>
</reference>
<name>A0ACA9RG11_9GLOM</name>
<comment type="caution">
    <text evidence="1">The sequence shown here is derived from an EMBL/GenBank/DDBJ whole genome shotgun (WGS) entry which is preliminary data.</text>
</comment>
<evidence type="ECO:0000313" key="2">
    <source>
        <dbReference type="Proteomes" id="UP000789920"/>
    </source>
</evidence>
<evidence type="ECO:0000313" key="1">
    <source>
        <dbReference type="EMBL" id="CAG8791362.1"/>
    </source>
</evidence>
<sequence length="56" mass="6336">TQNKEVQELFQFVNPSLKLSRRHALDSVGPILTFDSWTNVINQNIMGSVFITSKGE</sequence>
<gene>
    <name evidence="1" type="ORF">RPERSI_LOCUS19214</name>
</gene>
<proteinExistence type="predicted"/>
<keyword evidence="2" id="KW-1185">Reference proteome</keyword>
<dbReference type="Proteomes" id="UP000789920">
    <property type="component" value="Unassembled WGS sequence"/>
</dbReference>
<accession>A0ACA9RG11</accession>
<feature type="non-terminal residue" evidence="1">
    <location>
        <position position="56"/>
    </location>
</feature>
<feature type="non-terminal residue" evidence="1">
    <location>
        <position position="1"/>
    </location>
</feature>
<dbReference type="EMBL" id="CAJVQC010052255">
    <property type="protein sequence ID" value="CAG8791362.1"/>
    <property type="molecule type" value="Genomic_DNA"/>
</dbReference>